<dbReference type="RefSeq" id="WP_167961824.1">
    <property type="nucleotide sequence ID" value="NZ_JAATJJ010000001.1"/>
</dbReference>
<dbReference type="CDD" id="cd00609">
    <property type="entry name" value="AAT_like"/>
    <property type="match status" value="1"/>
</dbReference>
<evidence type="ECO:0000256" key="3">
    <source>
        <dbReference type="ARBA" id="ARBA00022576"/>
    </source>
</evidence>
<dbReference type="InterPro" id="IPR004839">
    <property type="entry name" value="Aminotransferase_I/II_large"/>
</dbReference>
<evidence type="ECO:0000313" key="9">
    <source>
        <dbReference type="Proteomes" id="UP000590442"/>
    </source>
</evidence>
<dbReference type="Gene3D" id="3.40.640.10">
    <property type="entry name" value="Type I PLP-dependent aspartate aminotransferase-like (Major domain)"/>
    <property type="match status" value="1"/>
</dbReference>
<accession>A0A846R1J4</accession>
<dbReference type="PANTHER" id="PTHR46383:SF2">
    <property type="entry name" value="AMINOTRANSFERASE"/>
    <property type="match status" value="1"/>
</dbReference>
<dbReference type="InterPro" id="IPR050596">
    <property type="entry name" value="AspAT/PAT-like"/>
</dbReference>
<dbReference type="GO" id="GO:0006520">
    <property type="term" value="P:amino acid metabolic process"/>
    <property type="evidence" value="ECO:0007669"/>
    <property type="project" value="InterPro"/>
</dbReference>
<dbReference type="Pfam" id="PF00155">
    <property type="entry name" value="Aminotran_1_2"/>
    <property type="match status" value="1"/>
</dbReference>
<dbReference type="InterPro" id="IPR004838">
    <property type="entry name" value="NHTrfase_class1_PyrdxlP-BS"/>
</dbReference>
<keyword evidence="5" id="KW-0663">Pyridoxal phosphate</keyword>
<proteinExistence type="inferred from homology"/>
<evidence type="ECO:0000256" key="4">
    <source>
        <dbReference type="ARBA" id="ARBA00022679"/>
    </source>
</evidence>
<name>A0A846R1J4_9FLAO</name>
<dbReference type="EC" id="2.6.1.-" evidence="6"/>
<evidence type="ECO:0000256" key="1">
    <source>
        <dbReference type="ARBA" id="ARBA00001933"/>
    </source>
</evidence>
<reference evidence="8 9" key="1">
    <citation type="submission" date="2020-03" db="EMBL/GenBank/DDBJ databases">
        <title>Genomic Encyclopedia of Type Strains, Phase IV (KMG-IV): sequencing the most valuable type-strain genomes for metagenomic binning, comparative biology and taxonomic classification.</title>
        <authorList>
            <person name="Goeker M."/>
        </authorList>
    </citation>
    <scope>NUCLEOTIDE SEQUENCE [LARGE SCALE GENOMIC DNA]</scope>
    <source>
        <strain evidence="8 9">DSM 29762</strain>
    </source>
</reference>
<dbReference type="AlphaFoldDB" id="A0A846R1J4"/>
<evidence type="ECO:0000256" key="6">
    <source>
        <dbReference type="RuleBase" id="RU000481"/>
    </source>
</evidence>
<dbReference type="GO" id="GO:0030170">
    <property type="term" value="F:pyridoxal phosphate binding"/>
    <property type="evidence" value="ECO:0007669"/>
    <property type="project" value="InterPro"/>
</dbReference>
<dbReference type="Gene3D" id="3.90.1150.10">
    <property type="entry name" value="Aspartate Aminotransferase, domain 1"/>
    <property type="match status" value="1"/>
</dbReference>
<dbReference type="EMBL" id="JAATJJ010000001">
    <property type="protein sequence ID" value="NJB70719.1"/>
    <property type="molecule type" value="Genomic_DNA"/>
</dbReference>
<dbReference type="GO" id="GO:0008483">
    <property type="term" value="F:transaminase activity"/>
    <property type="evidence" value="ECO:0007669"/>
    <property type="project" value="UniProtKB-KW"/>
</dbReference>
<protein>
    <recommendedName>
        <fullName evidence="6">Aminotransferase</fullName>
        <ecNumber evidence="6">2.6.1.-</ecNumber>
    </recommendedName>
</protein>
<dbReference type="PANTHER" id="PTHR46383">
    <property type="entry name" value="ASPARTATE AMINOTRANSFERASE"/>
    <property type="match status" value="1"/>
</dbReference>
<dbReference type="InterPro" id="IPR015424">
    <property type="entry name" value="PyrdxlP-dep_Trfase"/>
</dbReference>
<keyword evidence="3 6" id="KW-0032">Aminotransferase</keyword>
<comment type="caution">
    <text evidence="8">The sequence shown here is derived from an EMBL/GenBank/DDBJ whole genome shotgun (WGS) entry which is preliminary data.</text>
</comment>
<evidence type="ECO:0000259" key="7">
    <source>
        <dbReference type="Pfam" id="PF00155"/>
    </source>
</evidence>
<organism evidence="8 9">
    <name type="scientific">Saonia flava</name>
    <dbReference type="NCBI Taxonomy" id="523696"/>
    <lineage>
        <taxon>Bacteria</taxon>
        <taxon>Pseudomonadati</taxon>
        <taxon>Bacteroidota</taxon>
        <taxon>Flavobacteriia</taxon>
        <taxon>Flavobacteriales</taxon>
        <taxon>Flavobacteriaceae</taxon>
        <taxon>Saonia</taxon>
    </lineage>
</organism>
<comment type="cofactor">
    <cofactor evidence="1 6">
        <name>pyridoxal 5'-phosphate</name>
        <dbReference type="ChEBI" id="CHEBI:597326"/>
    </cofactor>
</comment>
<comment type="similarity">
    <text evidence="2 6">Belongs to the class-I pyridoxal-phosphate-dependent aminotransferase family.</text>
</comment>
<evidence type="ECO:0000256" key="2">
    <source>
        <dbReference type="ARBA" id="ARBA00007441"/>
    </source>
</evidence>
<evidence type="ECO:0000313" key="8">
    <source>
        <dbReference type="EMBL" id="NJB70719.1"/>
    </source>
</evidence>
<keyword evidence="4 6" id="KW-0808">Transferase</keyword>
<evidence type="ECO:0000256" key="5">
    <source>
        <dbReference type="ARBA" id="ARBA00022898"/>
    </source>
</evidence>
<dbReference type="InterPro" id="IPR015421">
    <property type="entry name" value="PyrdxlP-dep_Trfase_major"/>
</dbReference>
<feature type="domain" description="Aminotransferase class I/classII large" evidence="7">
    <location>
        <begin position="32"/>
        <end position="386"/>
    </location>
</feature>
<dbReference type="SUPFAM" id="SSF53383">
    <property type="entry name" value="PLP-dependent transferases"/>
    <property type="match status" value="1"/>
</dbReference>
<dbReference type="Proteomes" id="UP000590442">
    <property type="component" value="Unassembled WGS sequence"/>
</dbReference>
<dbReference type="PROSITE" id="PS00105">
    <property type="entry name" value="AA_TRANSFER_CLASS_1"/>
    <property type="match status" value="1"/>
</dbReference>
<sequence length="396" mass="44260">MPSISKKGQLMPQSPIRKLVPFAEEAKKRGIKVLHLNIGQPDIETPKIALDAVKNNTISTLAYAQTEGSETYRKKLANYYLKQQINVSPKDIIVTTGGSEALTFVMGTIADADDEIIVPEPFYANYYGFAHAYGVKIVPIVSHIEDNFSLPPIDEFEKLISSKTKAILINNPNNPTGYLYSKEEIQKLAAIVKKHNIFLVADEVYREFIYDESEHHSILQEPGLDEHAIIIDSVSKRYSMCGARIGCLVSKNKDVIKTALKYAQARLSPPTYALIASEAALDTPQSYFDEVKKEYVSRRDLLISELRKIEGVKVAKPNGAFYCIAELPINNSDDFAQWTLEHFQFQGETVMVAPAAGFYATDGLGKNQVRIAYVLEKESLKRAVKILKEALKSYNS</sequence>
<dbReference type="NCBIfam" id="NF005744">
    <property type="entry name" value="PRK07568.1"/>
    <property type="match status" value="1"/>
</dbReference>
<gene>
    <name evidence="8" type="ORF">GGR42_001181</name>
</gene>
<dbReference type="InterPro" id="IPR015422">
    <property type="entry name" value="PyrdxlP-dep_Trfase_small"/>
</dbReference>
<keyword evidence="9" id="KW-1185">Reference proteome</keyword>